<evidence type="ECO:0000313" key="1">
    <source>
        <dbReference type="EMBL" id="KAJ8105167.1"/>
    </source>
</evidence>
<comment type="caution">
    <text evidence="1">The sequence shown here is derived from an EMBL/GenBank/DDBJ whole genome shotgun (WGS) entry which is preliminary data.</text>
</comment>
<name>A0ACC2HQ43_9PLEO</name>
<reference evidence="1" key="1">
    <citation type="submission" date="2022-11" db="EMBL/GenBank/DDBJ databases">
        <title>Genome Sequence of Boeremia exigua.</title>
        <authorList>
            <person name="Buettner E."/>
        </authorList>
    </citation>
    <scope>NUCLEOTIDE SEQUENCE</scope>
    <source>
        <strain evidence="1">CU02</strain>
    </source>
</reference>
<evidence type="ECO:0000313" key="2">
    <source>
        <dbReference type="Proteomes" id="UP001153331"/>
    </source>
</evidence>
<organism evidence="1 2">
    <name type="scientific">Boeremia exigua</name>
    <dbReference type="NCBI Taxonomy" id="749465"/>
    <lineage>
        <taxon>Eukaryota</taxon>
        <taxon>Fungi</taxon>
        <taxon>Dikarya</taxon>
        <taxon>Ascomycota</taxon>
        <taxon>Pezizomycotina</taxon>
        <taxon>Dothideomycetes</taxon>
        <taxon>Pleosporomycetidae</taxon>
        <taxon>Pleosporales</taxon>
        <taxon>Pleosporineae</taxon>
        <taxon>Didymellaceae</taxon>
        <taxon>Boeremia</taxon>
    </lineage>
</organism>
<accession>A0ACC2HQ43</accession>
<protein>
    <submittedName>
        <fullName evidence="1">Uncharacterized protein</fullName>
    </submittedName>
</protein>
<sequence>MSFQVDSIVASVMEEDAEEPQTTSKNVASPAPETENSNAPEAAEDYSDIWQEEGSRASDSPEPASTEESSQEPDLFIEGAASRPGRGRFQRRTARRRDDEPRVQQRTSSSSTTEPTSDGKGNAVEEANLDDSTASDDTGMFFQPNAPAYEKKRRDRRQPKTDKLDLSLLLNEGDSLQPEPSPEKQAAPAQPNPFLDTPPRLGVFPSSPTKGSPLRRELHDSDITTPSRHDESTLSAAQSSPFHTRVEGDSIMSTASDQRQLLAEMEGVDTTSNSIRVLRAEADDYLDAYSHQERSLNEIEEVTEYSRTLQGDSSIMPSSPPVARHTFTQQPASSYTPSSVAKHPPSENPSEPTPTPFTRDALLSSPASSFISTSSAGRSDSQRAAAQIQREATHTPPRRHPILSKLPALPRLEPWTKTHYKALDAIHSAHLKHPTLFSALATPATPLSHTNTALLSSFAAATRKNYIGARVSAWGYAFIITPELLALCEAFMQLLTLNGLEEYEHRTGQAIERGDVAPGREGDRIAREEVVRRLGTVVLGVLVRRDEKKGLHVEKRGMLKIVGVSGEVL</sequence>
<dbReference type="EMBL" id="JAPHNI010001626">
    <property type="protein sequence ID" value="KAJ8105167.1"/>
    <property type="molecule type" value="Genomic_DNA"/>
</dbReference>
<keyword evidence="2" id="KW-1185">Reference proteome</keyword>
<dbReference type="Proteomes" id="UP001153331">
    <property type="component" value="Unassembled WGS sequence"/>
</dbReference>
<gene>
    <name evidence="1" type="ORF">OPT61_g10343</name>
</gene>
<proteinExistence type="predicted"/>